<dbReference type="Gene3D" id="2.170.270.10">
    <property type="entry name" value="SET domain"/>
    <property type="match status" value="1"/>
</dbReference>
<name>A0ABY8UKZ2_TETOB</name>
<accession>A0ABY8UKZ2</accession>
<evidence type="ECO:0000313" key="1">
    <source>
        <dbReference type="EMBL" id="WIA21800.1"/>
    </source>
</evidence>
<proteinExistence type="predicted"/>
<dbReference type="EMBL" id="CP126221">
    <property type="protein sequence ID" value="WIA21800.1"/>
    <property type="molecule type" value="Genomic_DNA"/>
</dbReference>
<evidence type="ECO:0008006" key="3">
    <source>
        <dbReference type="Google" id="ProtNLM"/>
    </source>
</evidence>
<dbReference type="SUPFAM" id="SSF82199">
    <property type="entry name" value="SET domain"/>
    <property type="match status" value="1"/>
</dbReference>
<gene>
    <name evidence="1" type="ORF">OEZ85_004184</name>
</gene>
<keyword evidence="2" id="KW-1185">Reference proteome</keyword>
<protein>
    <recommendedName>
        <fullName evidence="3">SET domain-containing protein</fullName>
    </recommendedName>
</protein>
<dbReference type="Proteomes" id="UP001244341">
    <property type="component" value="Chromosome 14b"/>
</dbReference>
<evidence type="ECO:0000313" key="2">
    <source>
        <dbReference type="Proteomes" id="UP001244341"/>
    </source>
</evidence>
<organism evidence="1 2">
    <name type="scientific">Tetradesmus obliquus</name>
    <name type="common">Green alga</name>
    <name type="synonym">Acutodesmus obliquus</name>
    <dbReference type="NCBI Taxonomy" id="3088"/>
    <lineage>
        <taxon>Eukaryota</taxon>
        <taxon>Viridiplantae</taxon>
        <taxon>Chlorophyta</taxon>
        <taxon>core chlorophytes</taxon>
        <taxon>Chlorophyceae</taxon>
        <taxon>CS clade</taxon>
        <taxon>Sphaeropleales</taxon>
        <taxon>Scenedesmaceae</taxon>
        <taxon>Tetradesmus</taxon>
    </lineage>
</organism>
<reference evidence="1 2" key="1">
    <citation type="submission" date="2023-05" db="EMBL/GenBank/DDBJ databases">
        <title>A 100% complete, gapless, phased diploid assembly of the Scenedesmus obliquus UTEX 3031 genome.</title>
        <authorList>
            <person name="Biondi T.C."/>
            <person name="Hanschen E.R."/>
            <person name="Kwon T."/>
            <person name="Eng W."/>
            <person name="Kruse C.P.S."/>
            <person name="Koehler S.I."/>
            <person name="Kunde Y."/>
            <person name="Gleasner C.D."/>
            <person name="You Mak K.T."/>
            <person name="Polle J."/>
            <person name="Hovde B.T."/>
            <person name="Starkenburg S.R."/>
        </authorList>
    </citation>
    <scope>NUCLEOTIDE SEQUENCE [LARGE SCALE GENOMIC DNA]</scope>
    <source>
        <strain evidence="1 2">DOE0152z</strain>
    </source>
</reference>
<dbReference type="InterPro" id="IPR046341">
    <property type="entry name" value="SET_dom_sf"/>
</dbReference>
<sequence length="433" mass="46251">MHPQVTARYKQDVADFMTELAARFASPAKPTRQAAQGRALASSAADLARLHVALDPPWGKPSDAGSTSAWCKEHGIKPAALQQQLVDMINAALADQPGGSTLGCANQLPEQLPCRHMAPYIIPDSHPVELLRGQQSVRFTADLTAGVILGPYSKPSRFTTGEPGRVVVAWEYLLWQLLVESYAVQDEGFNLPAVKRQPAAGSKGSKAARAQQASASSKAAAATSVAQDLFCSAFGYGNMTALVNDPTVSPLELCDDAAAYAGRSQVSPPNVVIRVLWVRRRPFPFMITSRPVAAGEDLWYDYGEAYWTIPKRLLATIDLATGMAPSQAFESAFKLCRGEGPEVAALVAALNGKEAMLPALQHVRGPAGVRQQLLDGTVGLAVRAGWCFLNSSMMQRQEKGISMRAAGVCSAAKPCRNIWGKALHSVAEELGCL</sequence>